<name>A0A3M2LWY4_9ACTN</name>
<dbReference type="EMBL" id="RFFJ01000072">
    <property type="protein sequence ID" value="RMI39468.1"/>
    <property type="molecule type" value="Genomic_DNA"/>
</dbReference>
<organism evidence="1 2">
    <name type="scientific">Streptomyces triticirhizae</name>
    <dbReference type="NCBI Taxonomy" id="2483353"/>
    <lineage>
        <taxon>Bacteria</taxon>
        <taxon>Bacillati</taxon>
        <taxon>Actinomycetota</taxon>
        <taxon>Actinomycetes</taxon>
        <taxon>Kitasatosporales</taxon>
        <taxon>Streptomycetaceae</taxon>
        <taxon>Streptomyces</taxon>
    </lineage>
</organism>
<keyword evidence="2" id="KW-1185">Reference proteome</keyword>
<protein>
    <submittedName>
        <fullName evidence="1">Uncharacterized protein</fullName>
    </submittedName>
</protein>
<dbReference type="Proteomes" id="UP000278673">
    <property type="component" value="Unassembled WGS sequence"/>
</dbReference>
<dbReference type="RefSeq" id="WP_122184326.1">
    <property type="nucleotide sequence ID" value="NZ_RFFJ01000072.1"/>
</dbReference>
<gene>
    <name evidence="1" type="ORF">EBN88_14705</name>
</gene>
<accession>A0A3M2LWY4</accession>
<proteinExistence type="predicted"/>
<evidence type="ECO:0000313" key="2">
    <source>
        <dbReference type="Proteomes" id="UP000278673"/>
    </source>
</evidence>
<reference evidence="1 2" key="1">
    <citation type="submission" date="2018-10" db="EMBL/GenBank/DDBJ databases">
        <title>Isolation, diversity and antifungal activity of actinobacteria from wheat.</title>
        <authorList>
            <person name="Han C."/>
        </authorList>
    </citation>
    <scope>NUCLEOTIDE SEQUENCE [LARGE SCALE GENOMIC DNA]</scope>
    <source>
        <strain evidence="1 2">NEAU-YY642</strain>
    </source>
</reference>
<sequence>MVEVSARALAAERDRLVRTPENVSSPPELACLTVRPAVAAADYERRLREVLAPTLTLAATADFEAEELPTEDIPGWFRAVSTGGEVPDEAPEFALAGRARYQAHPGTDGPWELTDWLSRFEPGFGMRGWAWWDLTGPPGGHVLRIWVDSGTESWFAHLDLLWLAYTAGASTVEPPRLVECDAWAAERGSR</sequence>
<dbReference type="AlphaFoldDB" id="A0A3M2LWY4"/>
<comment type="caution">
    <text evidence="1">The sequence shown here is derived from an EMBL/GenBank/DDBJ whole genome shotgun (WGS) entry which is preliminary data.</text>
</comment>
<evidence type="ECO:0000313" key="1">
    <source>
        <dbReference type="EMBL" id="RMI39468.1"/>
    </source>
</evidence>